<protein>
    <submittedName>
        <fullName evidence="6">PD-(D/E)XK nuclease superfamily protein</fullName>
    </submittedName>
</protein>
<evidence type="ECO:0000313" key="7">
    <source>
        <dbReference type="Proteomes" id="UP000183015"/>
    </source>
</evidence>
<organism evidence="6 7">
    <name type="scientific">Streptacidiphilus jiangxiensis</name>
    <dbReference type="NCBI Taxonomy" id="235985"/>
    <lineage>
        <taxon>Bacteria</taxon>
        <taxon>Bacillati</taxon>
        <taxon>Actinomycetota</taxon>
        <taxon>Actinomycetes</taxon>
        <taxon>Kitasatosporales</taxon>
        <taxon>Streptomycetaceae</taxon>
        <taxon>Streptacidiphilus</taxon>
    </lineage>
</organism>
<dbReference type="Proteomes" id="UP000183015">
    <property type="component" value="Unassembled WGS sequence"/>
</dbReference>
<dbReference type="Gene3D" id="3.90.320.10">
    <property type="match status" value="1"/>
</dbReference>
<keyword evidence="3" id="KW-0234">DNA repair</keyword>
<name>A0A1H8AHD6_STRJI</name>
<evidence type="ECO:0000313" key="6">
    <source>
        <dbReference type="EMBL" id="SEM70185.1"/>
    </source>
</evidence>
<evidence type="ECO:0000256" key="3">
    <source>
        <dbReference type="ARBA" id="ARBA00023204"/>
    </source>
</evidence>
<dbReference type="GO" id="GO:0004386">
    <property type="term" value="F:helicase activity"/>
    <property type="evidence" value="ECO:0007669"/>
    <property type="project" value="UniProtKB-KW"/>
</dbReference>
<feature type="domain" description="PD-(D/E)XK endonuclease-like" evidence="5">
    <location>
        <begin position="121"/>
        <end position="251"/>
    </location>
</feature>
<dbReference type="RefSeq" id="WP_042459549.1">
    <property type="nucleotide sequence ID" value="NZ_BBPN01000060.1"/>
</dbReference>
<gene>
    <name evidence="6" type="ORF">SAMN05414137_14523</name>
</gene>
<feature type="region of interest" description="Disordered" evidence="4">
    <location>
        <begin position="363"/>
        <end position="382"/>
    </location>
</feature>
<dbReference type="EMBL" id="FOAZ01000045">
    <property type="protein sequence ID" value="SEM70185.1"/>
    <property type="molecule type" value="Genomic_DNA"/>
</dbReference>
<dbReference type="eggNOG" id="ENOG5032Y78">
    <property type="taxonomic scope" value="Bacteria"/>
</dbReference>
<dbReference type="Pfam" id="PF12705">
    <property type="entry name" value="PDDEXK_1"/>
    <property type="match status" value="1"/>
</dbReference>
<keyword evidence="2" id="KW-0347">Helicase</keyword>
<dbReference type="OrthoDB" id="5174688at2"/>
<dbReference type="GO" id="GO:0006281">
    <property type="term" value="P:DNA repair"/>
    <property type="evidence" value="ECO:0007669"/>
    <property type="project" value="UniProtKB-KW"/>
</dbReference>
<accession>A0A1H8AHD6</accession>
<evidence type="ECO:0000259" key="5">
    <source>
        <dbReference type="Pfam" id="PF12705"/>
    </source>
</evidence>
<keyword evidence="2" id="KW-0378">Hydrolase</keyword>
<keyword evidence="2" id="KW-0547">Nucleotide-binding</keyword>
<dbReference type="STRING" id="235985.SAMN05414137_14523"/>
<dbReference type="InterPro" id="IPR038726">
    <property type="entry name" value="PDDEXK_AddAB-type"/>
</dbReference>
<evidence type="ECO:0000256" key="2">
    <source>
        <dbReference type="ARBA" id="ARBA00022806"/>
    </source>
</evidence>
<reference evidence="7" key="1">
    <citation type="submission" date="2016-10" db="EMBL/GenBank/DDBJ databases">
        <authorList>
            <person name="Varghese N."/>
        </authorList>
    </citation>
    <scope>NUCLEOTIDE SEQUENCE [LARGE SCALE GENOMIC DNA]</scope>
    <source>
        <strain evidence="7">DSM 45096 / BCRC 16803 / CGMCC 4.1857 / CIP 109030 / JCM 12277 / KCTC 19219 / NBRC 100920 / 33214</strain>
    </source>
</reference>
<dbReference type="AlphaFoldDB" id="A0A1H8AHD6"/>
<keyword evidence="7" id="KW-1185">Reference proteome</keyword>
<keyword evidence="1" id="KW-0227">DNA damage</keyword>
<evidence type="ECO:0000256" key="1">
    <source>
        <dbReference type="ARBA" id="ARBA00022763"/>
    </source>
</evidence>
<dbReference type="InterPro" id="IPR011604">
    <property type="entry name" value="PDDEXK-like_dom_sf"/>
</dbReference>
<keyword evidence="2" id="KW-0067">ATP-binding</keyword>
<sequence>MSTATAAPVSVWEAAHQVDADRPRSRQTQLGASDTVCQRRAAYILAGTEPTDDADKRAAILGTYIHEGLLTAARTRYRWQVERTVADELIRGHIDAVQFDEATALRLPERHRPRIHATASEQQGVVVEDLKTKSTHLWDRVIKYGASAAELRQIYTYARLLRTHGFEDLKGQRHLARLGPIPVGTLRFRFVNRDNGAEHTQEFRYDERAAEHARWWVEQVHAIKDPDTAPRDFDGPGLDPICDHCPFRTRCWPPTDPPGAAPQSILVRDDADRAAALADYERGQQLESHGGRIRKLARAKLDAAPPGIYGDHQLTWTGGNAKPEPDIDAMLRLFREAGLPVPTLPDLTAMTAQLKAAGVAVPERDSRSRTPRTINVTRAPAN</sequence>
<proteinExistence type="predicted"/>
<evidence type="ECO:0000256" key="4">
    <source>
        <dbReference type="SAM" id="MobiDB-lite"/>
    </source>
</evidence>